<comment type="caution">
    <text evidence="2">The sequence shown here is derived from an EMBL/GenBank/DDBJ whole genome shotgun (WGS) entry which is preliminary data.</text>
</comment>
<dbReference type="EMBL" id="JAEAOA010000117">
    <property type="protein sequence ID" value="KAK3600606.1"/>
    <property type="molecule type" value="Genomic_DNA"/>
</dbReference>
<proteinExistence type="predicted"/>
<feature type="transmembrane region" description="Helical" evidence="1">
    <location>
        <begin position="271"/>
        <end position="294"/>
    </location>
</feature>
<protein>
    <submittedName>
        <fullName evidence="2">Uncharacterized protein</fullName>
    </submittedName>
</protein>
<keyword evidence="3" id="KW-1185">Reference proteome</keyword>
<feature type="transmembrane region" description="Helical" evidence="1">
    <location>
        <begin position="37"/>
        <end position="59"/>
    </location>
</feature>
<keyword evidence="1" id="KW-0812">Transmembrane</keyword>
<keyword evidence="1" id="KW-0472">Membrane</keyword>
<reference evidence="2" key="1">
    <citation type="journal article" date="2021" name="Genome Biol. Evol.">
        <title>A High-Quality Reference Genome for a Parasitic Bivalve with Doubly Uniparental Inheritance (Bivalvia: Unionida).</title>
        <authorList>
            <person name="Smith C.H."/>
        </authorList>
    </citation>
    <scope>NUCLEOTIDE SEQUENCE</scope>
    <source>
        <strain evidence="2">CHS0354</strain>
    </source>
</reference>
<dbReference type="AlphaFoldDB" id="A0AAE0SYU7"/>
<reference evidence="2" key="3">
    <citation type="submission" date="2023-05" db="EMBL/GenBank/DDBJ databases">
        <authorList>
            <person name="Smith C.H."/>
        </authorList>
    </citation>
    <scope>NUCLEOTIDE SEQUENCE</scope>
    <source>
        <strain evidence="2">CHS0354</strain>
        <tissue evidence="2">Mantle</tissue>
    </source>
</reference>
<organism evidence="2 3">
    <name type="scientific">Potamilus streckersoni</name>
    <dbReference type="NCBI Taxonomy" id="2493646"/>
    <lineage>
        <taxon>Eukaryota</taxon>
        <taxon>Metazoa</taxon>
        <taxon>Spiralia</taxon>
        <taxon>Lophotrochozoa</taxon>
        <taxon>Mollusca</taxon>
        <taxon>Bivalvia</taxon>
        <taxon>Autobranchia</taxon>
        <taxon>Heteroconchia</taxon>
        <taxon>Palaeoheterodonta</taxon>
        <taxon>Unionida</taxon>
        <taxon>Unionoidea</taxon>
        <taxon>Unionidae</taxon>
        <taxon>Ambleminae</taxon>
        <taxon>Lampsilini</taxon>
        <taxon>Potamilus</taxon>
    </lineage>
</organism>
<name>A0AAE0SYU7_9BIVA</name>
<gene>
    <name evidence="2" type="ORF">CHS0354_001135</name>
</gene>
<sequence>MTGTPERDRFPAQQDTVLFFWLLGRHRIGQRLVGVLAWSWFLTYSCFQLSSMAGLTFCSQMQMGIRHSMEIAWIMMFIIGTQPVHGAIISPMLNQNDDHSYGYNISKQNTNISVATEINISSQDDDNKGYGYGYMKITSIHSSNDQTVISQAGPTTMTQEPTADSNSSLSELNETYSTVILSQLAELTHVQTTPIVQNKSEILRKMEPQFFESSRNVDIHENRKSHLRHSEISKTLWLSNGRNIHPLNHKLQLVPYEDHPFGNYLWKDKKYVVSIFIPVGLGILGALMIVVLTYSVRRCAKNNPAVEAAAQHITASISQDFDRRSDQINLLGHGTDEDI</sequence>
<reference evidence="2" key="2">
    <citation type="journal article" date="2021" name="Genome Biol. Evol.">
        <title>Developing a high-quality reference genome for a parasitic bivalve with doubly uniparental inheritance (Bivalvia: Unionida).</title>
        <authorList>
            <person name="Smith C.H."/>
        </authorList>
    </citation>
    <scope>NUCLEOTIDE SEQUENCE</scope>
    <source>
        <strain evidence="2">CHS0354</strain>
        <tissue evidence="2">Mantle</tissue>
    </source>
</reference>
<evidence type="ECO:0000313" key="3">
    <source>
        <dbReference type="Proteomes" id="UP001195483"/>
    </source>
</evidence>
<evidence type="ECO:0000256" key="1">
    <source>
        <dbReference type="SAM" id="Phobius"/>
    </source>
</evidence>
<feature type="transmembrane region" description="Helical" evidence="1">
    <location>
        <begin position="71"/>
        <end position="93"/>
    </location>
</feature>
<keyword evidence="1" id="KW-1133">Transmembrane helix</keyword>
<accession>A0AAE0SYU7</accession>
<dbReference type="Proteomes" id="UP001195483">
    <property type="component" value="Unassembled WGS sequence"/>
</dbReference>
<evidence type="ECO:0000313" key="2">
    <source>
        <dbReference type="EMBL" id="KAK3600606.1"/>
    </source>
</evidence>